<feature type="compositionally biased region" description="Polar residues" evidence="1">
    <location>
        <begin position="309"/>
        <end position="318"/>
    </location>
</feature>
<feature type="compositionally biased region" description="Basic residues" evidence="1">
    <location>
        <begin position="1389"/>
        <end position="1400"/>
    </location>
</feature>
<feature type="compositionally biased region" description="Basic residues" evidence="1">
    <location>
        <begin position="598"/>
        <end position="607"/>
    </location>
</feature>
<feature type="compositionally biased region" description="Basic residues" evidence="1">
    <location>
        <begin position="540"/>
        <end position="552"/>
    </location>
</feature>
<feature type="compositionally biased region" description="Basic and acidic residues" evidence="1">
    <location>
        <begin position="658"/>
        <end position="677"/>
    </location>
</feature>
<feature type="compositionally biased region" description="Basic residues" evidence="1">
    <location>
        <begin position="1318"/>
        <end position="1327"/>
    </location>
</feature>
<dbReference type="EMBL" id="WVUK01000056">
    <property type="protein sequence ID" value="KAF7492437.1"/>
    <property type="molecule type" value="Genomic_DNA"/>
</dbReference>
<reference evidence="4" key="3">
    <citation type="submission" date="2022-06" db="UniProtKB">
        <authorList>
            <consortium name="EnsemblMetazoa"/>
        </authorList>
    </citation>
    <scope>IDENTIFICATION</scope>
</reference>
<feature type="compositionally biased region" description="Polar residues" evidence="1">
    <location>
        <begin position="815"/>
        <end position="842"/>
    </location>
</feature>
<feature type="compositionally biased region" description="Basic and acidic residues" evidence="1">
    <location>
        <begin position="429"/>
        <end position="445"/>
    </location>
</feature>
<feature type="compositionally biased region" description="Acidic residues" evidence="1">
    <location>
        <begin position="634"/>
        <end position="649"/>
    </location>
</feature>
<reference evidence="5" key="1">
    <citation type="journal article" date="2020" name="PLoS Negl. Trop. Dis.">
        <title>High-quality nuclear genome for Sarcoptes scabiei-A critical resource for a neglected parasite.</title>
        <authorList>
            <person name="Korhonen P.K."/>
            <person name="Gasser R.B."/>
            <person name="Ma G."/>
            <person name="Wang T."/>
            <person name="Stroehlein A.J."/>
            <person name="Young N.D."/>
            <person name="Ang C.S."/>
            <person name="Fernando D.D."/>
            <person name="Lu H.C."/>
            <person name="Taylor S."/>
            <person name="Reynolds S.L."/>
            <person name="Mofiz E."/>
            <person name="Najaraj S.H."/>
            <person name="Gowda H."/>
            <person name="Madugundu A."/>
            <person name="Renuse S."/>
            <person name="Holt D."/>
            <person name="Pandey A."/>
            <person name="Papenfuss A.T."/>
            <person name="Fischer K."/>
        </authorList>
    </citation>
    <scope>NUCLEOTIDE SEQUENCE [LARGE SCALE GENOMIC DNA]</scope>
</reference>
<feature type="compositionally biased region" description="Basic and acidic residues" evidence="1">
    <location>
        <begin position="553"/>
        <end position="563"/>
    </location>
</feature>
<feature type="compositionally biased region" description="Polar residues" evidence="1">
    <location>
        <begin position="377"/>
        <end position="397"/>
    </location>
</feature>
<reference evidence="3" key="2">
    <citation type="submission" date="2020-01" db="EMBL/GenBank/DDBJ databases">
        <authorList>
            <person name="Korhonen P.K.K."/>
            <person name="Guangxu M.G."/>
            <person name="Wang T.W."/>
            <person name="Stroehlein A.J.S."/>
            <person name="Young N.D."/>
            <person name="Ang C.-S.A."/>
            <person name="Fernando D.W.F."/>
            <person name="Lu H.L."/>
            <person name="Taylor S.T."/>
            <person name="Ehtesham M.E.M."/>
            <person name="Najaraj S.H.N."/>
            <person name="Harsha G.H.G."/>
            <person name="Madugundu A.M."/>
            <person name="Renuse S.R."/>
            <person name="Holt D.H."/>
            <person name="Pandey A.P."/>
            <person name="Papenfuss A.P."/>
            <person name="Gasser R.B.G."/>
            <person name="Fischer K.F."/>
        </authorList>
    </citation>
    <scope>NUCLEOTIDE SEQUENCE</scope>
    <source>
        <strain evidence="3">SSS_KF_BRIS2020</strain>
    </source>
</reference>
<feature type="compositionally biased region" description="Low complexity" evidence="1">
    <location>
        <begin position="690"/>
        <end position="701"/>
    </location>
</feature>
<evidence type="ECO:0000313" key="5">
    <source>
        <dbReference type="Proteomes" id="UP000070412"/>
    </source>
</evidence>
<dbReference type="EnsemblMetazoa" id="SSS_7058s_mrna">
    <property type="protein sequence ID" value="KAF7492437.1"/>
    <property type="gene ID" value="SSS_7058"/>
</dbReference>
<feature type="region of interest" description="Disordered" evidence="1">
    <location>
        <begin position="494"/>
        <end position="733"/>
    </location>
</feature>
<feature type="compositionally biased region" description="Basic and acidic residues" evidence="1">
    <location>
        <begin position="1235"/>
        <end position="1254"/>
    </location>
</feature>
<evidence type="ECO:0000259" key="2">
    <source>
        <dbReference type="Pfam" id="PF17793"/>
    </source>
</evidence>
<protein>
    <recommendedName>
        <fullName evidence="2">AF-9 ANC1 homology domain-containing protein</fullName>
    </recommendedName>
</protein>
<feature type="domain" description="AF-9 ANC1 homology" evidence="2">
    <location>
        <begin position="1635"/>
        <end position="1694"/>
    </location>
</feature>
<feature type="compositionally biased region" description="Low complexity" evidence="1">
    <location>
        <begin position="1178"/>
        <end position="1200"/>
    </location>
</feature>
<feature type="compositionally biased region" description="Polar residues" evidence="1">
    <location>
        <begin position="326"/>
        <end position="335"/>
    </location>
</feature>
<feature type="compositionally biased region" description="Polar residues" evidence="1">
    <location>
        <begin position="1087"/>
        <end position="1096"/>
    </location>
</feature>
<dbReference type="Pfam" id="PF17793">
    <property type="entry name" value="AHD"/>
    <property type="match status" value="1"/>
</dbReference>
<feature type="compositionally biased region" description="Low complexity" evidence="1">
    <location>
        <begin position="853"/>
        <end position="864"/>
    </location>
</feature>
<name>A0A834R914_SARSC</name>
<dbReference type="OrthoDB" id="10692937at2759"/>
<feature type="compositionally biased region" description="Low complexity" evidence="1">
    <location>
        <begin position="343"/>
        <end position="376"/>
    </location>
</feature>
<dbReference type="InterPro" id="IPR040930">
    <property type="entry name" value="AF-9_AHD"/>
</dbReference>
<feature type="compositionally biased region" description="Low complexity" evidence="1">
    <location>
        <begin position="1501"/>
        <end position="1529"/>
    </location>
</feature>
<evidence type="ECO:0000313" key="3">
    <source>
        <dbReference type="EMBL" id="KAF7492437.1"/>
    </source>
</evidence>
<feature type="compositionally biased region" description="Basic and acidic residues" evidence="1">
    <location>
        <begin position="1355"/>
        <end position="1367"/>
    </location>
</feature>
<feature type="compositionally biased region" description="Acidic residues" evidence="1">
    <location>
        <begin position="1164"/>
        <end position="1175"/>
    </location>
</feature>
<feature type="compositionally biased region" description="Polar residues" evidence="1">
    <location>
        <begin position="875"/>
        <end position="888"/>
    </location>
</feature>
<feature type="region of interest" description="Disordered" evidence="1">
    <location>
        <begin position="309"/>
        <end position="452"/>
    </location>
</feature>
<feature type="compositionally biased region" description="Basic and acidic residues" evidence="1">
    <location>
        <begin position="843"/>
        <end position="852"/>
    </location>
</feature>
<accession>A0A834R914</accession>
<feature type="compositionally biased region" description="Basic and acidic residues" evidence="1">
    <location>
        <begin position="1535"/>
        <end position="1544"/>
    </location>
</feature>
<dbReference type="Proteomes" id="UP000070412">
    <property type="component" value="Unassembled WGS sequence"/>
</dbReference>
<feature type="compositionally biased region" description="Low complexity" evidence="1">
    <location>
        <begin position="763"/>
        <end position="775"/>
    </location>
</feature>
<feature type="compositionally biased region" description="Basic residues" evidence="1">
    <location>
        <begin position="1478"/>
        <end position="1491"/>
    </location>
</feature>
<feature type="compositionally biased region" description="Basic residues" evidence="1">
    <location>
        <begin position="988"/>
        <end position="997"/>
    </location>
</feature>
<feature type="compositionally biased region" description="Polar residues" evidence="1">
    <location>
        <begin position="1431"/>
        <end position="1442"/>
    </location>
</feature>
<feature type="compositionally biased region" description="Basic and acidic residues" evidence="1">
    <location>
        <begin position="1409"/>
        <end position="1422"/>
    </location>
</feature>
<evidence type="ECO:0000313" key="4">
    <source>
        <dbReference type="EnsemblMetazoa" id="KAF7492437.1"/>
    </source>
</evidence>
<feature type="region of interest" description="Disordered" evidence="1">
    <location>
        <begin position="763"/>
        <end position="1097"/>
    </location>
</feature>
<dbReference type="Gene3D" id="1.20.1270.290">
    <property type="match status" value="1"/>
</dbReference>
<organism evidence="3">
    <name type="scientific">Sarcoptes scabiei</name>
    <name type="common">Itch mite</name>
    <name type="synonym">Acarus scabiei</name>
    <dbReference type="NCBI Taxonomy" id="52283"/>
    <lineage>
        <taxon>Eukaryota</taxon>
        <taxon>Metazoa</taxon>
        <taxon>Ecdysozoa</taxon>
        <taxon>Arthropoda</taxon>
        <taxon>Chelicerata</taxon>
        <taxon>Arachnida</taxon>
        <taxon>Acari</taxon>
        <taxon>Acariformes</taxon>
        <taxon>Sarcoptiformes</taxon>
        <taxon>Astigmata</taxon>
        <taxon>Psoroptidia</taxon>
        <taxon>Sarcoptoidea</taxon>
        <taxon>Sarcoptidae</taxon>
        <taxon>Sarcoptinae</taxon>
        <taxon>Sarcoptes</taxon>
    </lineage>
</organism>
<proteinExistence type="predicted"/>
<keyword evidence="5" id="KW-1185">Reference proteome</keyword>
<feature type="region of interest" description="Disordered" evidence="1">
    <location>
        <begin position="1109"/>
        <end position="1555"/>
    </location>
</feature>
<feature type="compositionally biased region" description="Polar residues" evidence="1">
    <location>
        <begin position="1109"/>
        <end position="1119"/>
    </location>
</feature>
<gene>
    <name evidence="3" type="ORF">SSS_7058</name>
</gene>
<feature type="compositionally biased region" description="Pro residues" evidence="1">
    <location>
        <begin position="713"/>
        <end position="722"/>
    </location>
</feature>
<feature type="compositionally biased region" description="Basic and acidic residues" evidence="1">
    <location>
        <begin position="913"/>
        <end position="926"/>
    </location>
</feature>
<feature type="compositionally biased region" description="Polar residues" evidence="1">
    <location>
        <begin position="410"/>
        <end position="428"/>
    </location>
</feature>
<feature type="compositionally biased region" description="Low complexity" evidence="1">
    <location>
        <begin position="1026"/>
        <end position="1041"/>
    </location>
</feature>
<feature type="region of interest" description="Disordered" evidence="1">
    <location>
        <begin position="213"/>
        <end position="241"/>
    </location>
</feature>
<feature type="compositionally biased region" description="Acidic residues" evidence="1">
    <location>
        <begin position="1460"/>
        <end position="1473"/>
    </location>
</feature>
<feature type="compositionally biased region" description="Basic and acidic residues" evidence="1">
    <location>
        <begin position="1007"/>
        <end position="1019"/>
    </location>
</feature>
<feature type="compositionally biased region" description="Basic residues" evidence="1">
    <location>
        <begin position="1224"/>
        <end position="1234"/>
    </location>
</feature>
<feature type="compositionally biased region" description="Low complexity" evidence="1">
    <location>
        <begin position="934"/>
        <end position="986"/>
    </location>
</feature>
<evidence type="ECO:0000256" key="1">
    <source>
        <dbReference type="SAM" id="MobiDB-lite"/>
    </source>
</evidence>
<feature type="compositionally biased region" description="Polar residues" evidence="1">
    <location>
        <begin position="566"/>
        <end position="575"/>
    </location>
</feature>
<sequence length="1695" mass="189294">MFVHQNRLDLGTSGKIETPNRVQKRSHIKFIDQEKTKTNDLAKKSSPTIRLGSDSTRQSFQSFDTSIQRKTKFQPSFFTAEKKVANISTKSLTFESFNQNINNNNISSQKNLQYKEQSSLNSPRFSSNCAISNSESILPFQDGINSAARSQSSSLSSSRSTDSKEFFSILFKKPSIKTENSFYACETPTNMAEYSNRGFLGTKYKIPTISRSTKTSMANKNRSRDARHTLRPTIENESGPIDDSRLNSKYLKDEIPTNAIGLRKISDAAISKNIERFTKSDSNFILSQSDCQIGTSDSLDRHTATFRQVQAPAQQSSRHYFKSTFRPINNDTIANNPAKKRGTISTCSSSSPTPPSTSTTPITTSMRSKSSSKSSSNQIKSNTAASNDAILSSSLSQHRQDKPSPHLKVSTKSSILSSNRSTASNQLCEKNHASEKNRIESKSKVDSFNGQVRSNSSVKESLDTTIKSQKSDKVKTVAISGDDTLCTAKEADIDKGRSSKYLKPTLAGDKKSRKSSKKLKDLIVSDKDDEEYDNQETRAKYRNKKKSKSKDRHRSDSNIDNKTKSSKVITEQTESVIKKKSSQFESSASSMKTSSSKSLKKRKKRKRNQSESEIEENDVNNNLRAVINEKIQSDDENDGTSEDENENEIDPFQRNPKYRNESDSSVKNHRTDDKDLFVKPTSKKRRHESGSSISSTSSIQSLPKASLLSAKQPYPPYIPSPHPHPDYSYYYQQAKNSLSSNESSSFPSNAKILAASSTSSSAAMAAAVMASSKKTSNSKLEYNPDDIRFPALMMHNDKMNSSSDDSKQSSYLSLGSRSEYSNFSQPSPIHQLSHSKWISSPESRNDSQRSSESKGQTTTTSSSTNRKEQSKKYTKSSTVDMMNNISATEKSHLMSTKIKYRDDAGVTTIEIKSINKEKTWDNSNEFKKHKVSKESSSSSSTKQSTTTTTQNHPQSASSSNGSNIQDSSKISRSTSSLSSIASNTSIGKKSRHSRKHQHSVDMNENVLKSKKDAKSETKRNKNHCRSSSSSLSPSPNKDASSYVSKQQSNRIDRSLFHPNVVKNTAAIYADALKKDPHRPKRSKFERTSSSLSNNDECLSMDDEFDALKSSPTVSMVSSRPSKDSHYLHKNKMLLSNQKINEARKSMKRNSKNLETVLPSSASSVDDDDDVDDEDNDRSASSNSSANSEIDSEKLSNTSESESSESDSDDYSDDQSDGMVCGKNLHTKQRKRHSDKVKNEEETIETEQRSCEKNHHNQKGSAEIVANFTKTSRSFKTGRHDRNNNSEDESEEFFPHSLKTETTNAEASASIKFKDRSKSTKKCTKSKKISREISSEKKSKHPCKRSDDNSSSDNDYSDREVDDDHDHNAIPSLDSDEEVLNDQKNFDRSRKNRQKMKHRNGLKSCGEDGSIQKEHGDETDRKIKNLSKHSKISGNKSSDNPDINSKYKYKTAKGVGLSDSSDSEIESLENEIIENELKIKKRKDSKHSKSSKKRIEMKKTYSLAKSSSSLSSALESPESSSSSSSGSESSQSDDEISNKKFDDHPITSSPSSCDKSVGRISDYASAEYLHSATKCKVSSRLSSYQTNRFSQSHQIISDVENVSPISNENCGQIRIDSLTCYDRDRSPMMIANFSMVELQEICMKISTLQEPSILQRIVDVVEERNQRSFKIVDNCLQFDLMRLDSSTLHEIRKIIP</sequence>
<feature type="compositionally biased region" description="Acidic residues" evidence="1">
    <location>
        <begin position="1201"/>
        <end position="1215"/>
    </location>
</feature>
<feature type="compositionally biased region" description="Low complexity" evidence="1">
    <location>
        <begin position="583"/>
        <end position="597"/>
    </location>
</feature>